<accession>A0ABN9TLB7</accession>
<comment type="caution">
    <text evidence="3">The sequence shown here is derived from an EMBL/GenBank/DDBJ whole genome shotgun (WGS) entry which is preliminary data.</text>
</comment>
<sequence length="530" mass="59997">MQEMLEAAPSSQVGHMAFVQVSKKISRESGTSGYGGMMKSVMGRARTTRDESADQQFNAGELFVRMKMVMAAPSKYDVMFSYALDPPKLSFNPVIQASSLPELDIQELFDDAMDIKFSVLDDFVFCFFSYVWYLLSWQNKFVSGLITLCLLLSCWSKALIHGCVFGIMAALLLMNCREGQRQQMTTSGLNAPLTQKGFLIVARWNSILQMQAFIYRVMMHQGCQVLSERGLHDFVARGFRDLLDPSRGFEEDVTSLTLPDIVRVLKKMDWVAVNKKDVDEAVLKERSMVRIQERRRATVSRVLPPEIGEDRTRFVVQYDELDGTEENETEVLYADQLNVRTVMPKIPKYMISGKIQENIRKLAWQIDYGMHLAIIPALHTISDVMTWKISLATFSMFAFCVFQMVIHVVSCFLPEGSFSNLIWLSQNMGTFVLAAVLIVLFIVFAHPLGWIVPMFRMVKEWMTRKRTAPDIWPFFTRSEGSGEASLVLDVRATGSATPISKKGCHLHRGGPRCHPSWTGPAPRRRGASGP</sequence>
<feature type="region of interest" description="Disordered" evidence="1">
    <location>
        <begin position="504"/>
        <end position="530"/>
    </location>
</feature>
<organism evidence="3 4">
    <name type="scientific">Prorocentrum cordatum</name>
    <dbReference type="NCBI Taxonomy" id="2364126"/>
    <lineage>
        <taxon>Eukaryota</taxon>
        <taxon>Sar</taxon>
        <taxon>Alveolata</taxon>
        <taxon>Dinophyceae</taxon>
        <taxon>Prorocentrales</taxon>
        <taxon>Prorocentraceae</taxon>
        <taxon>Prorocentrum</taxon>
    </lineage>
</organism>
<reference evidence="3" key="1">
    <citation type="submission" date="2023-10" db="EMBL/GenBank/DDBJ databases">
        <authorList>
            <person name="Chen Y."/>
            <person name="Shah S."/>
            <person name="Dougan E. K."/>
            <person name="Thang M."/>
            <person name="Chan C."/>
        </authorList>
    </citation>
    <scope>NUCLEOTIDE SEQUENCE [LARGE SCALE GENOMIC DNA]</scope>
</reference>
<keyword evidence="2" id="KW-0812">Transmembrane</keyword>
<keyword evidence="4" id="KW-1185">Reference proteome</keyword>
<evidence type="ECO:0000256" key="2">
    <source>
        <dbReference type="SAM" id="Phobius"/>
    </source>
</evidence>
<protein>
    <recommendedName>
        <fullName evidence="5">Autophagy-related protein 9</fullName>
    </recommendedName>
</protein>
<dbReference type="EMBL" id="CAUYUJ010014837">
    <property type="protein sequence ID" value="CAK0846647.1"/>
    <property type="molecule type" value="Genomic_DNA"/>
</dbReference>
<evidence type="ECO:0000313" key="4">
    <source>
        <dbReference type="Proteomes" id="UP001189429"/>
    </source>
</evidence>
<evidence type="ECO:0000313" key="3">
    <source>
        <dbReference type="EMBL" id="CAK0846647.1"/>
    </source>
</evidence>
<keyword evidence="2" id="KW-1133">Transmembrane helix</keyword>
<feature type="transmembrane region" description="Helical" evidence="2">
    <location>
        <begin position="389"/>
        <end position="410"/>
    </location>
</feature>
<gene>
    <name evidence="3" type="ORF">PCOR1329_LOCUS40101</name>
</gene>
<evidence type="ECO:0008006" key="5">
    <source>
        <dbReference type="Google" id="ProtNLM"/>
    </source>
</evidence>
<proteinExistence type="predicted"/>
<keyword evidence="2" id="KW-0472">Membrane</keyword>
<name>A0ABN9TLB7_9DINO</name>
<feature type="transmembrane region" description="Helical" evidence="2">
    <location>
        <begin position="117"/>
        <end position="135"/>
    </location>
</feature>
<feature type="transmembrane region" description="Helical" evidence="2">
    <location>
        <begin position="141"/>
        <end position="174"/>
    </location>
</feature>
<dbReference type="Proteomes" id="UP001189429">
    <property type="component" value="Unassembled WGS sequence"/>
</dbReference>
<feature type="transmembrane region" description="Helical" evidence="2">
    <location>
        <begin position="430"/>
        <end position="455"/>
    </location>
</feature>
<evidence type="ECO:0000256" key="1">
    <source>
        <dbReference type="SAM" id="MobiDB-lite"/>
    </source>
</evidence>